<evidence type="ECO:0000256" key="2">
    <source>
        <dbReference type="ARBA" id="ARBA00022670"/>
    </source>
</evidence>
<dbReference type="CDD" id="cd14843">
    <property type="entry name" value="D-Ala-D-Ala_dipeptidase_like"/>
    <property type="match status" value="1"/>
</dbReference>
<dbReference type="GO" id="GO:0008270">
    <property type="term" value="F:zinc ion binding"/>
    <property type="evidence" value="ECO:0007669"/>
    <property type="project" value="UniProtKB-UniRule"/>
</dbReference>
<dbReference type="GO" id="GO:0160237">
    <property type="term" value="F:D-Ala-D-Ala dipeptidase activity"/>
    <property type="evidence" value="ECO:0007669"/>
    <property type="project" value="UniProtKB-EC"/>
</dbReference>
<keyword evidence="6 9" id="KW-0224">Dipeptidase</keyword>
<evidence type="ECO:0000256" key="9">
    <source>
        <dbReference type="HAMAP-Rule" id="MF_01924"/>
    </source>
</evidence>
<comment type="function">
    <text evidence="9 10">Catalyzes hydrolysis of the D-alanyl-D-alanine dipeptide.</text>
</comment>
<accession>A0A1B1AKM9</accession>
<reference evidence="12 13" key="1">
    <citation type="submission" date="2015-11" db="EMBL/GenBank/DDBJ databases">
        <title>Whole-Genome Sequence of Candidatus Oderbacter manganicum from the National Park Lower Oder Valley, Germany.</title>
        <authorList>
            <person name="Braun B."/>
            <person name="Liere K."/>
            <person name="Szewzyk U."/>
        </authorList>
    </citation>
    <scope>NUCLEOTIDE SEQUENCE [LARGE SCALE GENOMIC DNA]</scope>
    <source>
        <strain evidence="12 13">OTSz_A_272</strain>
    </source>
</reference>
<evidence type="ECO:0000256" key="8">
    <source>
        <dbReference type="ARBA" id="ARBA00023316"/>
    </source>
</evidence>
<keyword evidence="7 9" id="KW-0482">Metalloprotease</keyword>
<dbReference type="EMBL" id="CP013244">
    <property type="protein sequence ID" value="ANP47128.1"/>
    <property type="molecule type" value="Genomic_DNA"/>
</dbReference>
<dbReference type="GO" id="GO:0006508">
    <property type="term" value="P:proteolysis"/>
    <property type="evidence" value="ECO:0007669"/>
    <property type="project" value="UniProtKB-KW"/>
</dbReference>
<dbReference type="InterPro" id="IPR009045">
    <property type="entry name" value="Zn_M74/Hedgehog-like"/>
</dbReference>
<evidence type="ECO:0000256" key="5">
    <source>
        <dbReference type="ARBA" id="ARBA00022833"/>
    </source>
</evidence>
<dbReference type="PANTHER" id="PTHR43126:SF2">
    <property type="entry name" value="D-ALANYL-D-ALANINE DIPEPTIDASE"/>
    <property type="match status" value="1"/>
</dbReference>
<feature type="active site" description="Proton donor/acceptor" evidence="9">
    <location>
        <position position="230"/>
    </location>
</feature>
<keyword evidence="13" id="KW-1185">Reference proteome</keyword>
<dbReference type="InterPro" id="IPR000755">
    <property type="entry name" value="A_A_dipeptidase"/>
</dbReference>
<dbReference type="InParanoid" id="A0A1B1AKM9"/>
<dbReference type="AlphaFoldDB" id="A0A1B1AKM9"/>
<comment type="similarity">
    <text evidence="9 10">Belongs to the peptidase M15D family.</text>
</comment>
<evidence type="ECO:0000256" key="11">
    <source>
        <dbReference type="SAM" id="MobiDB-lite"/>
    </source>
</evidence>
<dbReference type="RefSeq" id="WP_066772859.1">
    <property type="nucleotide sequence ID" value="NZ_CP013244.1"/>
</dbReference>
<keyword evidence="8 10" id="KW-0961">Cell wall biogenesis/degradation</keyword>
<evidence type="ECO:0000256" key="6">
    <source>
        <dbReference type="ARBA" id="ARBA00022997"/>
    </source>
</evidence>
<keyword evidence="2 9" id="KW-0645">Protease</keyword>
<evidence type="ECO:0000256" key="4">
    <source>
        <dbReference type="ARBA" id="ARBA00022801"/>
    </source>
</evidence>
<dbReference type="HAMAP" id="MF_01924">
    <property type="entry name" value="A_A_dipeptidase"/>
    <property type="match status" value="1"/>
</dbReference>
<dbReference type="Pfam" id="PF01427">
    <property type="entry name" value="Peptidase_M15"/>
    <property type="match status" value="1"/>
</dbReference>
<feature type="site" description="Transition state stabilizer" evidence="9">
    <location>
        <position position="106"/>
    </location>
</feature>
<comment type="catalytic activity">
    <reaction evidence="1 9 10">
        <text>D-alanyl-D-alanine + H2O = 2 D-alanine</text>
        <dbReference type="Rhea" id="RHEA:20661"/>
        <dbReference type="ChEBI" id="CHEBI:15377"/>
        <dbReference type="ChEBI" id="CHEBI:57416"/>
        <dbReference type="ChEBI" id="CHEBI:57822"/>
        <dbReference type="EC" id="3.4.13.22"/>
    </reaction>
</comment>
<dbReference type="PANTHER" id="PTHR43126">
    <property type="entry name" value="D-ALANYL-D-ALANINE DIPEPTIDASE"/>
    <property type="match status" value="1"/>
</dbReference>
<keyword evidence="3 9" id="KW-0479">Metal-binding</keyword>
<feature type="binding site" evidence="9">
    <location>
        <position position="163"/>
    </location>
    <ligand>
        <name>Zn(2+)</name>
        <dbReference type="ChEBI" id="CHEBI:29105"/>
        <note>catalytic</note>
    </ligand>
</feature>
<name>A0A1B1AKM9_9PROT</name>
<dbReference type="GO" id="GO:0071555">
    <property type="term" value="P:cell wall organization"/>
    <property type="evidence" value="ECO:0007669"/>
    <property type="project" value="UniProtKB-KW"/>
</dbReference>
<dbReference type="KEGG" id="cbot:ATE48_14980"/>
<evidence type="ECO:0000256" key="3">
    <source>
        <dbReference type="ARBA" id="ARBA00022723"/>
    </source>
</evidence>
<dbReference type="EC" id="3.4.13.22" evidence="9 10"/>
<dbReference type="OrthoDB" id="9801430at2"/>
<feature type="region of interest" description="Disordered" evidence="11">
    <location>
        <begin position="1"/>
        <end position="24"/>
    </location>
</feature>
<evidence type="ECO:0000313" key="13">
    <source>
        <dbReference type="Proteomes" id="UP000092498"/>
    </source>
</evidence>
<dbReference type="Proteomes" id="UP000092498">
    <property type="component" value="Chromosome"/>
</dbReference>
<gene>
    <name evidence="9" type="primary">ddpX</name>
    <name evidence="12" type="ORF">ATE48_14980</name>
</gene>
<comment type="cofactor">
    <cofactor evidence="9">
        <name>Zn(2+)</name>
        <dbReference type="ChEBI" id="CHEBI:29105"/>
    </cofactor>
    <text evidence="9">Binds 1 zinc ion per subunit.</text>
</comment>
<keyword evidence="4 9" id="KW-0378">Hydrolase</keyword>
<keyword evidence="5 9" id="KW-0862">Zinc</keyword>
<dbReference type="STRING" id="1759059.ATE48_14980"/>
<dbReference type="SUPFAM" id="SSF55166">
    <property type="entry name" value="Hedgehog/DD-peptidase"/>
    <property type="match status" value="1"/>
</dbReference>
<dbReference type="FunCoup" id="A0A1B1AKM9">
    <property type="interactions" value="91"/>
</dbReference>
<evidence type="ECO:0000256" key="10">
    <source>
        <dbReference type="PIRNR" id="PIRNR026671"/>
    </source>
</evidence>
<dbReference type="Gene3D" id="3.30.1380.10">
    <property type="match status" value="1"/>
</dbReference>
<protein>
    <recommendedName>
        <fullName evidence="9 10">D-alanyl-D-alanine dipeptidase</fullName>
        <shortName evidence="9 10">D-Ala-D-Ala dipeptidase</shortName>
        <ecNumber evidence="9 10">3.4.13.22</ecNumber>
    </recommendedName>
</protein>
<organism evidence="12 13">
    <name type="scientific">Candidatus Viadribacter manganicus</name>
    <dbReference type="NCBI Taxonomy" id="1759059"/>
    <lineage>
        <taxon>Bacteria</taxon>
        <taxon>Pseudomonadati</taxon>
        <taxon>Pseudomonadota</taxon>
        <taxon>Alphaproteobacteria</taxon>
        <taxon>Hyphomonadales</taxon>
        <taxon>Hyphomonadaceae</taxon>
        <taxon>Candidatus Viadribacter</taxon>
    </lineage>
</organism>
<evidence type="ECO:0000313" key="12">
    <source>
        <dbReference type="EMBL" id="ANP47128.1"/>
    </source>
</evidence>
<proteinExistence type="inferred from homology"/>
<sequence>MSIFGPLSGLRDRPIPPPPPKGARGYRELPIAFDGAANKEPLVTLSDYGVRGENFYAQERNPPYYAIIPGAITTLSLRQGAAERLRDVNARLNKAELELFVFDAWRPQAVQSYFFDQWLPAELRKRKPQLSDEQLAAEVSNYWAAPSTGAGGPSPHSTGGAVDLTIRWRAGEALWMGSLFDDASPLAHTNRFEEALDPEAFSFSNEEARANRRLLYWLMVEVGFASNPSEWWHFSFGDQMWAKLRNEPEALYAGAEAS</sequence>
<feature type="binding site" evidence="9">
    <location>
        <position position="156"/>
    </location>
    <ligand>
        <name>Zn(2+)</name>
        <dbReference type="ChEBI" id="CHEBI:29105"/>
        <note>catalytic</note>
    </ligand>
</feature>
<dbReference type="GO" id="GO:0008237">
    <property type="term" value="F:metallopeptidase activity"/>
    <property type="evidence" value="ECO:0007669"/>
    <property type="project" value="UniProtKB-KW"/>
</dbReference>
<evidence type="ECO:0000256" key="1">
    <source>
        <dbReference type="ARBA" id="ARBA00001362"/>
    </source>
</evidence>
<dbReference type="PIRSF" id="PIRSF026671">
    <property type="entry name" value="AA_dipeptidase"/>
    <property type="match status" value="1"/>
</dbReference>
<feature type="binding site" evidence="9">
    <location>
        <position position="233"/>
    </location>
    <ligand>
        <name>Zn(2+)</name>
        <dbReference type="ChEBI" id="CHEBI:29105"/>
        <note>catalytic</note>
    </ligand>
</feature>
<evidence type="ECO:0000256" key="7">
    <source>
        <dbReference type="ARBA" id="ARBA00023049"/>
    </source>
</evidence>